<name>A0A7X0PD58_9BURK</name>
<protein>
    <submittedName>
        <fullName evidence="1">Uncharacterized protein</fullName>
    </submittedName>
</protein>
<dbReference type="RefSeq" id="WP_184857021.1">
    <property type="nucleotide sequence ID" value="NZ_JACHLK010000003.1"/>
</dbReference>
<comment type="caution">
    <text evidence="1">The sequence shown here is derived from an EMBL/GenBank/DDBJ whole genome shotgun (WGS) entry which is preliminary data.</text>
</comment>
<dbReference type="AlphaFoldDB" id="A0A7X0PD58"/>
<sequence>MAKSPLAGKAWFFALGQRHAALGVTRYAAVNLMRRWPAHAQRAYGDGRAAALGLRKHVSEADGSYFAECCRCGRDYELPCDLHEFNPEFSYCGGSLHCIP</sequence>
<keyword evidence="2" id="KW-1185">Reference proteome</keyword>
<dbReference type="Proteomes" id="UP000575083">
    <property type="component" value="Unassembled WGS sequence"/>
</dbReference>
<proteinExistence type="predicted"/>
<evidence type="ECO:0000313" key="2">
    <source>
        <dbReference type="Proteomes" id="UP000575083"/>
    </source>
</evidence>
<accession>A0A7X0PD58</accession>
<reference evidence="1 2" key="1">
    <citation type="submission" date="2020-08" db="EMBL/GenBank/DDBJ databases">
        <title>Functional genomics of gut bacteria from endangered species of beetles.</title>
        <authorList>
            <person name="Carlos-Shanley C."/>
        </authorList>
    </citation>
    <scope>NUCLEOTIDE SEQUENCE [LARGE SCALE GENOMIC DNA]</scope>
    <source>
        <strain evidence="1 2">S00198</strain>
    </source>
</reference>
<dbReference type="EMBL" id="JACHLK010000003">
    <property type="protein sequence ID" value="MBB6559631.1"/>
    <property type="molecule type" value="Genomic_DNA"/>
</dbReference>
<gene>
    <name evidence="1" type="ORF">HNP48_002298</name>
</gene>
<evidence type="ECO:0000313" key="1">
    <source>
        <dbReference type="EMBL" id="MBB6559631.1"/>
    </source>
</evidence>
<organism evidence="1 2">
    <name type="scientific">Acidovorax soli</name>
    <dbReference type="NCBI Taxonomy" id="592050"/>
    <lineage>
        <taxon>Bacteria</taxon>
        <taxon>Pseudomonadati</taxon>
        <taxon>Pseudomonadota</taxon>
        <taxon>Betaproteobacteria</taxon>
        <taxon>Burkholderiales</taxon>
        <taxon>Comamonadaceae</taxon>
        <taxon>Acidovorax</taxon>
    </lineage>
</organism>